<dbReference type="GeneID" id="11594156"/>
<dbReference type="AlphaFoldDB" id="G7VD60"/>
<proteinExistence type="predicted"/>
<organism evidence="1 2">
    <name type="scientific">Pyrobaculum ferrireducens</name>
    <dbReference type="NCBI Taxonomy" id="1104324"/>
    <lineage>
        <taxon>Archaea</taxon>
        <taxon>Thermoproteota</taxon>
        <taxon>Thermoprotei</taxon>
        <taxon>Thermoproteales</taxon>
        <taxon>Thermoproteaceae</taxon>
        <taxon>Pyrobaculum</taxon>
    </lineage>
</organism>
<name>G7VD60_9CREN</name>
<gene>
    <name evidence="1" type="ORF">P186_2555</name>
</gene>
<evidence type="ECO:0000313" key="2">
    <source>
        <dbReference type="Proteomes" id="UP000005867"/>
    </source>
</evidence>
<sequence>MHTDYSWHAIAVGNRILGLYNFIVLTAPPNWRLVIMPMASDVFRHREVDGVKWVRDGEVMHFIKDGAEAYTLKIKARPGRKEGRGVPITVNGHPGHYAVEERGGRLNLTVQFYCDHTDRTLKITIEGLRDLSALQYITHSRCH</sequence>
<dbReference type="BioCyc" id="PSP1104324:GJSN-2499-MONOMER"/>
<accession>G7VD60</accession>
<dbReference type="RefSeq" id="WP_014289764.1">
    <property type="nucleotide sequence ID" value="NC_016645.1"/>
</dbReference>
<dbReference type="OrthoDB" id="25821at2157"/>
<dbReference type="Proteomes" id="UP000005867">
    <property type="component" value="Chromosome"/>
</dbReference>
<protein>
    <submittedName>
        <fullName evidence="1">Uncharacterized protein</fullName>
    </submittedName>
</protein>
<dbReference type="EMBL" id="CP003098">
    <property type="protein sequence ID" value="AET33939.1"/>
    <property type="molecule type" value="Genomic_DNA"/>
</dbReference>
<dbReference type="STRING" id="1104324.P186_2555"/>
<keyword evidence="2" id="KW-1185">Reference proteome</keyword>
<dbReference type="eggNOG" id="arCOG07422">
    <property type="taxonomic scope" value="Archaea"/>
</dbReference>
<dbReference type="HOGENOM" id="CLU_1801766_0_0_2"/>
<reference evidence="1 2" key="1">
    <citation type="journal article" date="2012" name="J. Bacteriol.">
        <title>Complete genome sequence of strain 1860, a crenarchaeon of the genus pyrobaculum able to grow with various electron acceptors.</title>
        <authorList>
            <person name="Mardanov A.V."/>
            <person name="Gumerov V.M."/>
            <person name="Slobodkina G.B."/>
            <person name="Beletsky A.V."/>
            <person name="Bonch-Osmolovskaya E.A."/>
            <person name="Ravin N.V."/>
            <person name="Skryabin K.G."/>
        </authorList>
    </citation>
    <scope>NUCLEOTIDE SEQUENCE [LARGE SCALE GENOMIC DNA]</scope>
    <source>
        <strain evidence="1 2">1860</strain>
    </source>
</reference>
<dbReference type="KEGG" id="pyr:P186_2555"/>
<evidence type="ECO:0000313" key="1">
    <source>
        <dbReference type="EMBL" id="AET33939.1"/>
    </source>
</evidence>